<dbReference type="GO" id="GO:0016798">
    <property type="term" value="F:hydrolase activity, acting on glycosyl bonds"/>
    <property type="evidence" value="ECO:0007669"/>
    <property type="project" value="UniProtKB-KW"/>
</dbReference>
<dbReference type="Proteomes" id="UP000610846">
    <property type="component" value="Unassembled WGS sequence"/>
</dbReference>
<sequence>MPWEREDLQRRTLAGRVPGDRPRGRATGAPRPGAAQQVGSAPRPLSPAGVLQLQRVVGNGATAGLVTGDHGVTVQRDYSPEEIAAITRLQALVRARRVRAQVRVRQEAPGIVGVRVRNSDPRALGDISGTPLAAVRQHLRDDTEYNQLRVLGGATQGAVVGPGTGEGGKLAGALATGLPQGTAVINGGYFAHTEKILSEENWSGPRVDEQTQDATTEDPEVAKYLAYVKADEKSNQLSPVGSTGRPVGETSHRSDPLPIPSEYAEHYGQVNVGGRVGLSSGPVLTHQGVPRHFPDDDRFAYRLRLGDDVLDNPRNRQAGALTHVGDPNARAAVSTQGRDVLMHTVVDPRMRPGDGVTMAQWQTMTMMGAGGHVAGRPPLSTLNLDGGGSVYMGITGPGGVRVVAKGQRPSEKVERPVGNIIASLPTVGAQEQPVPVTADDDRPAEGSAVVGQ</sequence>
<feature type="region of interest" description="Disordered" evidence="1">
    <location>
        <begin position="235"/>
        <end position="255"/>
    </location>
</feature>
<keyword evidence="4" id="KW-1185">Reference proteome</keyword>
<dbReference type="AlphaFoldDB" id="A0A927G6E9"/>
<evidence type="ECO:0000313" key="3">
    <source>
        <dbReference type="EMBL" id="MBD8077747.1"/>
    </source>
</evidence>
<evidence type="ECO:0000259" key="2">
    <source>
        <dbReference type="Pfam" id="PF09992"/>
    </source>
</evidence>
<evidence type="ECO:0000313" key="4">
    <source>
        <dbReference type="Proteomes" id="UP000610846"/>
    </source>
</evidence>
<organism evidence="3 4">
    <name type="scientific">Cellulosimicrobium arenosum</name>
    <dbReference type="NCBI Taxonomy" id="2708133"/>
    <lineage>
        <taxon>Bacteria</taxon>
        <taxon>Bacillati</taxon>
        <taxon>Actinomycetota</taxon>
        <taxon>Actinomycetes</taxon>
        <taxon>Micrococcales</taxon>
        <taxon>Promicromonosporaceae</taxon>
        <taxon>Cellulosimicrobium</taxon>
    </lineage>
</organism>
<feature type="region of interest" description="Disordered" evidence="1">
    <location>
        <begin position="423"/>
        <end position="452"/>
    </location>
</feature>
<feature type="domain" description="Phosphodiester glycosidase" evidence="2">
    <location>
        <begin position="229"/>
        <end position="422"/>
    </location>
</feature>
<proteinExistence type="predicted"/>
<reference evidence="3" key="2">
    <citation type="submission" date="2020-09" db="EMBL/GenBank/DDBJ databases">
        <authorList>
            <person name="Yu Y."/>
        </authorList>
    </citation>
    <scope>NUCLEOTIDE SEQUENCE</scope>
    <source>
        <strain evidence="3">KCTC 49039</strain>
    </source>
</reference>
<feature type="region of interest" description="Disordered" evidence="1">
    <location>
        <begin position="1"/>
        <end position="46"/>
    </location>
</feature>
<gene>
    <name evidence="3" type="ORF">IF651_01555</name>
</gene>
<protein>
    <submittedName>
        <fullName evidence="3">Phosphodiester glycosidase family protein</fullName>
    </submittedName>
</protein>
<keyword evidence="3" id="KW-0326">Glycosidase</keyword>
<reference evidence="3" key="1">
    <citation type="journal article" date="2018" name="Curr. Microbiol.">
        <title>Cellulosimicrobium arenosum sp. nov., Isolated from Marine Sediment Sand.</title>
        <authorList>
            <person name="Oh M."/>
            <person name="Kim J.H."/>
            <person name="Yoon J.H."/>
            <person name="Schumann P."/>
            <person name="Kim W."/>
        </authorList>
    </citation>
    <scope>NUCLEOTIDE SEQUENCE</scope>
    <source>
        <strain evidence="3">KCTC 49039</strain>
    </source>
</reference>
<dbReference type="InterPro" id="IPR018711">
    <property type="entry name" value="NAGPA"/>
</dbReference>
<evidence type="ECO:0000256" key="1">
    <source>
        <dbReference type="SAM" id="MobiDB-lite"/>
    </source>
</evidence>
<dbReference type="Pfam" id="PF09992">
    <property type="entry name" value="NAGPA"/>
    <property type="match status" value="1"/>
</dbReference>
<feature type="compositionally biased region" description="Low complexity" evidence="1">
    <location>
        <begin position="25"/>
        <end position="35"/>
    </location>
</feature>
<feature type="compositionally biased region" description="Basic and acidic residues" evidence="1">
    <location>
        <begin position="1"/>
        <end position="10"/>
    </location>
</feature>
<dbReference type="PROSITE" id="PS50096">
    <property type="entry name" value="IQ"/>
    <property type="match status" value="1"/>
</dbReference>
<name>A0A927G6E9_9MICO</name>
<comment type="caution">
    <text evidence="3">The sequence shown here is derived from an EMBL/GenBank/DDBJ whole genome shotgun (WGS) entry which is preliminary data.</text>
</comment>
<dbReference type="RefSeq" id="WP_191827309.1">
    <property type="nucleotide sequence ID" value="NZ_JACYHB010000001.1"/>
</dbReference>
<dbReference type="EMBL" id="JACYHB010000001">
    <property type="protein sequence ID" value="MBD8077747.1"/>
    <property type="molecule type" value="Genomic_DNA"/>
</dbReference>
<keyword evidence="3" id="KW-0378">Hydrolase</keyword>
<accession>A0A927G6E9</accession>